<dbReference type="EMBL" id="CM056796">
    <property type="protein sequence ID" value="KAJ8714196.1"/>
    <property type="molecule type" value="Genomic_DNA"/>
</dbReference>
<organism evidence="1 2">
    <name type="scientific">Mythimna loreyi</name>
    <dbReference type="NCBI Taxonomy" id="667449"/>
    <lineage>
        <taxon>Eukaryota</taxon>
        <taxon>Metazoa</taxon>
        <taxon>Ecdysozoa</taxon>
        <taxon>Arthropoda</taxon>
        <taxon>Hexapoda</taxon>
        <taxon>Insecta</taxon>
        <taxon>Pterygota</taxon>
        <taxon>Neoptera</taxon>
        <taxon>Endopterygota</taxon>
        <taxon>Lepidoptera</taxon>
        <taxon>Glossata</taxon>
        <taxon>Ditrysia</taxon>
        <taxon>Noctuoidea</taxon>
        <taxon>Noctuidae</taxon>
        <taxon>Noctuinae</taxon>
        <taxon>Hadenini</taxon>
        <taxon>Mythimna</taxon>
    </lineage>
</organism>
<protein>
    <submittedName>
        <fullName evidence="1">Uncharacterized protein</fullName>
    </submittedName>
</protein>
<gene>
    <name evidence="1" type="ORF">PYW08_007816</name>
</gene>
<proteinExistence type="predicted"/>
<accession>A0ACC2QFG0</accession>
<dbReference type="Proteomes" id="UP001231649">
    <property type="component" value="Chromosome 20"/>
</dbReference>
<keyword evidence="2" id="KW-1185">Reference proteome</keyword>
<reference evidence="1" key="1">
    <citation type="submission" date="2023-03" db="EMBL/GenBank/DDBJ databases">
        <title>Chromosome-level genomes of two armyworms, Mythimna separata and Mythimna loreyi, provide insights into the biosynthesis and reception of sex pheromones.</title>
        <authorList>
            <person name="Zhao H."/>
        </authorList>
    </citation>
    <scope>NUCLEOTIDE SEQUENCE</scope>
    <source>
        <strain evidence="1">BeijingLab</strain>
    </source>
</reference>
<sequence length="311" mass="35975">MPLERSPPPPLTTPLTPTTLFSTPQPLYTPHCSSEPNLNANMISPPSNMSPAITFRNINIKRKRSDDEENCLSTFMTDLRVMFNDLKQQQEDKYNMLFSKMDELRVTFDMMSEKLNNLTSRVEHLESERGESMSYIATLETKIENMEQGSRSTCLEIRNIPVEKTENKTTLLKTVLDTSKIIKCEMNSYDIKDIFRIKSKDPAHKTMIVNFTTVLRKEEFLEKYRKHNMNSFKLTTEHLKIGGPAKPIFISENLSSRNKRLFFLARGVANTNNYKFCWVKHGKIFVREKEGSKHIHVKTEADLSLLAKTII</sequence>
<comment type="caution">
    <text evidence="1">The sequence shown here is derived from an EMBL/GenBank/DDBJ whole genome shotgun (WGS) entry which is preliminary data.</text>
</comment>
<evidence type="ECO:0000313" key="2">
    <source>
        <dbReference type="Proteomes" id="UP001231649"/>
    </source>
</evidence>
<name>A0ACC2QFG0_9NEOP</name>
<evidence type="ECO:0000313" key="1">
    <source>
        <dbReference type="EMBL" id="KAJ8714196.1"/>
    </source>
</evidence>